<dbReference type="RefSeq" id="WP_107396233.1">
    <property type="nucleotide sequence ID" value="NZ_PHHF01000087.1"/>
</dbReference>
<keyword evidence="1" id="KW-1133">Transmembrane helix</keyword>
<reference evidence="2 3" key="1">
    <citation type="submission" date="2017-11" db="EMBL/GenBank/DDBJ databases">
        <title>Sphingomonas oleivorans sp. nov., isolated from oil-contaminated soil.</title>
        <authorList>
            <person name="Wang L."/>
            <person name="Chen L."/>
        </authorList>
    </citation>
    <scope>NUCLEOTIDE SEQUENCE [LARGE SCALE GENOMIC DNA]</scope>
    <source>
        <strain evidence="2 3">K101</strain>
    </source>
</reference>
<dbReference type="InterPro" id="IPR011033">
    <property type="entry name" value="PRC_barrel-like_sf"/>
</dbReference>
<gene>
    <name evidence="2" type="ORF">CV103_21905</name>
</gene>
<comment type="caution">
    <text evidence="2">The sequence shown here is derived from an EMBL/GenBank/DDBJ whole genome shotgun (WGS) entry which is preliminary data.</text>
</comment>
<keyword evidence="3" id="KW-1185">Reference proteome</keyword>
<keyword evidence="1" id="KW-0472">Membrane</keyword>
<dbReference type="EMBL" id="PHHF01000087">
    <property type="protein sequence ID" value="PTD15792.1"/>
    <property type="molecule type" value="Genomic_DNA"/>
</dbReference>
<evidence type="ECO:0000256" key="1">
    <source>
        <dbReference type="SAM" id="Phobius"/>
    </source>
</evidence>
<evidence type="ECO:0000313" key="3">
    <source>
        <dbReference type="Proteomes" id="UP000241206"/>
    </source>
</evidence>
<proteinExistence type="predicted"/>
<keyword evidence="1" id="KW-0812">Transmembrane</keyword>
<dbReference type="AlphaFoldDB" id="A0A2T4HJ11"/>
<dbReference type="SUPFAM" id="SSF50346">
    <property type="entry name" value="PRC-barrel domain"/>
    <property type="match status" value="1"/>
</dbReference>
<organism evidence="2 3">
    <name type="scientific">Edaphosphingomonas fennica</name>
    <dbReference type="NCBI Taxonomy" id="114404"/>
    <lineage>
        <taxon>Bacteria</taxon>
        <taxon>Pseudomonadati</taxon>
        <taxon>Pseudomonadota</taxon>
        <taxon>Alphaproteobacteria</taxon>
        <taxon>Sphingomonadales</taxon>
        <taxon>Rhizorhabdaceae</taxon>
        <taxon>Edaphosphingomonas</taxon>
    </lineage>
</organism>
<feature type="transmembrane region" description="Helical" evidence="1">
    <location>
        <begin position="6"/>
        <end position="26"/>
    </location>
</feature>
<feature type="transmembrane region" description="Helical" evidence="1">
    <location>
        <begin position="33"/>
        <end position="50"/>
    </location>
</feature>
<evidence type="ECO:0008006" key="4">
    <source>
        <dbReference type="Google" id="ProtNLM"/>
    </source>
</evidence>
<accession>A0A2T4HJ11</accession>
<evidence type="ECO:0000313" key="2">
    <source>
        <dbReference type="EMBL" id="PTD15792.1"/>
    </source>
</evidence>
<protein>
    <recommendedName>
        <fullName evidence="4">PRC-barrel domain-containing protein</fullName>
    </recommendedName>
</protein>
<dbReference type="Gene3D" id="2.30.30.240">
    <property type="entry name" value="PRC-barrel domain"/>
    <property type="match status" value="1"/>
</dbReference>
<dbReference type="Proteomes" id="UP000241206">
    <property type="component" value="Unassembled WGS sequence"/>
</dbReference>
<name>A0A2T4HJ11_9SPHN</name>
<sequence>MEDIAGWIAPIATMIAAMMTAANLGAKVTGSGFLVFTIGSICWSLVGLSTGQTNLLATNGFLTVVNMVGAWRWLGEQRRYEEGGKSAEKASRRCSSDDLFTATGLAGMEVDDCHGQRIGRAVEALVESSSARISYVVISRGGIGGIDETLRAVPCDVVCFGAQRLSLTLDLAGFERLPVLETGDWPAEAPRIVSTNDGSLQSA</sequence>